<comment type="caution">
    <text evidence="2">The sequence shown here is derived from an EMBL/GenBank/DDBJ whole genome shotgun (WGS) entry which is preliminary data.</text>
</comment>
<evidence type="ECO:0000313" key="3">
    <source>
        <dbReference type="Proteomes" id="UP000178534"/>
    </source>
</evidence>
<evidence type="ECO:0000313" key="2">
    <source>
        <dbReference type="EMBL" id="OGZ13847.1"/>
    </source>
</evidence>
<dbReference type="Proteomes" id="UP000178534">
    <property type="component" value="Unassembled WGS sequence"/>
</dbReference>
<keyword evidence="1" id="KW-1133">Transmembrane helix</keyword>
<gene>
    <name evidence="2" type="ORF">A2942_02825</name>
</gene>
<sequence>MKPFSKSTENFLLVFAFLMFFLGLYLGRDIWRIDQNERVADIVSCGGYEEKFLQEMGFKDRNDCAKLNLALHRQYIDDCVEKIKTSNDESYDRALVDSCVYHLFEIQAISLSSEYTAYKKGRR</sequence>
<evidence type="ECO:0000256" key="1">
    <source>
        <dbReference type="SAM" id="Phobius"/>
    </source>
</evidence>
<dbReference type="STRING" id="1798665.A2942_02825"/>
<keyword evidence="1" id="KW-0472">Membrane</keyword>
<dbReference type="AlphaFoldDB" id="A0A1G2DJK4"/>
<feature type="transmembrane region" description="Helical" evidence="1">
    <location>
        <begin position="12"/>
        <end position="28"/>
    </location>
</feature>
<organism evidence="2 3">
    <name type="scientific">Candidatus Lloydbacteria bacterium RIFCSPLOWO2_01_FULL_50_20</name>
    <dbReference type="NCBI Taxonomy" id="1798665"/>
    <lineage>
        <taxon>Bacteria</taxon>
        <taxon>Candidatus Lloydiibacteriota</taxon>
    </lineage>
</organism>
<accession>A0A1G2DJK4</accession>
<proteinExistence type="predicted"/>
<reference evidence="2 3" key="1">
    <citation type="journal article" date="2016" name="Nat. Commun.">
        <title>Thousands of microbial genomes shed light on interconnected biogeochemical processes in an aquifer system.</title>
        <authorList>
            <person name="Anantharaman K."/>
            <person name="Brown C.T."/>
            <person name="Hug L.A."/>
            <person name="Sharon I."/>
            <person name="Castelle C.J."/>
            <person name="Probst A.J."/>
            <person name="Thomas B.C."/>
            <person name="Singh A."/>
            <person name="Wilkins M.J."/>
            <person name="Karaoz U."/>
            <person name="Brodie E.L."/>
            <person name="Williams K.H."/>
            <person name="Hubbard S.S."/>
            <person name="Banfield J.F."/>
        </authorList>
    </citation>
    <scope>NUCLEOTIDE SEQUENCE [LARGE SCALE GENOMIC DNA]</scope>
</reference>
<name>A0A1G2DJK4_9BACT</name>
<protein>
    <submittedName>
        <fullName evidence="2">Uncharacterized protein</fullName>
    </submittedName>
</protein>
<keyword evidence="1" id="KW-0812">Transmembrane</keyword>
<dbReference type="EMBL" id="MHLP01000002">
    <property type="protein sequence ID" value="OGZ13847.1"/>
    <property type="molecule type" value="Genomic_DNA"/>
</dbReference>